<dbReference type="OrthoDB" id="9778912at2"/>
<keyword evidence="3" id="KW-0288">FMN</keyword>
<dbReference type="EMBL" id="QGDO01000003">
    <property type="protein sequence ID" value="PWJ41860.1"/>
    <property type="molecule type" value="Genomic_DNA"/>
</dbReference>
<name>A0A315Z8Z6_SEDFL</name>
<keyword evidence="2" id="KW-0285">Flavoprotein</keyword>
<dbReference type="CDD" id="cd04730">
    <property type="entry name" value="NPD_like"/>
    <property type="match status" value="1"/>
</dbReference>
<proteinExistence type="inferred from homology"/>
<dbReference type="PANTHER" id="PTHR42747">
    <property type="entry name" value="NITRONATE MONOOXYGENASE-RELATED"/>
    <property type="match status" value="1"/>
</dbReference>
<evidence type="ECO:0000256" key="1">
    <source>
        <dbReference type="ARBA" id="ARBA00009881"/>
    </source>
</evidence>
<evidence type="ECO:0000256" key="3">
    <source>
        <dbReference type="ARBA" id="ARBA00022643"/>
    </source>
</evidence>
<evidence type="ECO:0000313" key="7">
    <source>
        <dbReference type="Proteomes" id="UP000245535"/>
    </source>
</evidence>
<dbReference type="PANTHER" id="PTHR42747:SF4">
    <property type="entry name" value="BLR1330 PROTEIN"/>
    <property type="match status" value="1"/>
</dbReference>
<dbReference type="Proteomes" id="UP000245535">
    <property type="component" value="Unassembled WGS sequence"/>
</dbReference>
<comment type="similarity">
    <text evidence="1">Belongs to the nitronate monooxygenase family. NMO class I subfamily.</text>
</comment>
<accession>A0A315Z8Z6</accession>
<evidence type="ECO:0000256" key="2">
    <source>
        <dbReference type="ARBA" id="ARBA00022630"/>
    </source>
</evidence>
<reference evidence="6 7" key="1">
    <citation type="submission" date="2018-03" db="EMBL/GenBank/DDBJ databases">
        <title>Genomic Encyclopedia of Archaeal and Bacterial Type Strains, Phase II (KMG-II): from individual species to whole genera.</title>
        <authorList>
            <person name="Goeker M."/>
        </authorList>
    </citation>
    <scope>NUCLEOTIDE SEQUENCE [LARGE SCALE GENOMIC DNA]</scope>
    <source>
        <strain evidence="6 7">DSM 28229</strain>
    </source>
</reference>
<dbReference type="InterPro" id="IPR013785">
    <property type="entry name" value="Aldolase_TIM"/>
</dbReference>
<evidence type="ECO:0000256" key="4">
    <source>
        <dbReference type="ARBA" id="ARBA00023002"/>
    </source>
</evidence>
<organism evidence="6 7">
    <name type="scientific">Sediminitomix flava</name>
    <dbReference type="NCBI Taxonomy" id="379075"/>
    <lineage>
        <taxon>Bacteria</taxon>
        <taxon>Pseudomonadati</taxon>
        <taxon>Bacteroidota</taxon>
        <taxon>Cytophagia</taxon>
        <taxon>Cytophagales</taxon>
        <taxon>Flammeovirgaceae</taxon>
        <taxon>Sediminitomix</taxon>
    </lineage>
</organism>
<sequence>MNNMHTPLTEMLGIKYPIIMAPMFLVSNTEMLIAAGEAGITGSIPALNFRTIAAFKEGIESVRKATNAPVGVNLIVNKSNPKYKEQLKACIDLKVDYIITSLGSPQEVIEKCKPEGIKVFCDVVDLEYAKKVEDLGADAIIAVNKEAGGHAGPTPAKELVPLLIQNCNIPVISAGGVGTGAQLKEKLDFGACGISMGSPFIATNESGVSDAYKNACVEYGAKDIVMTTKLSGTPCTVINTPYVEAIGTKQSAFESLLNKNKKLKKFMKMLTFYKGMKMIEKAAFSATYKTVWCAGPSIEYTTEIRSVKDIVNDLIEQYKKANQEVTS</sequence>
<gene>
    <name evidence="6" type="ORF">BC781_103110</name>
</gene>
<evidence type="ECO:0000256" key="5">
    <source>
        <dbReference type="ARBA" id="ARBA00023033"/>
    </source>
</evidence>
<comment type="caution">
    <text evidence="6">The sequence shown here is derived from an EMBL/GenBank/DDBJ whole genome shotgun (WGS) entry which is preliminary data.</text>
</comment>
<dbReference type="InterPro" id="IPR004136">
    <property type="entry name" value="NMO"/>
</dbReference>
<dbReference type="AlphaFoldDB" id="A0A315Z8Z6"/>
<protein>
    <submittedName>
        <fullName evidence="6">Nitronate monooxygenase</fullName>
    </submittedName>
</protein>
<evidence type="ECO:0000313" key="6">
    <source>
        <dbReference type="EMBL" id="PWJ41860.1"/>
    </source>
</evidence>
<dbReference type="GO" id="GO:0018580">
    <property type="term" value="F:nitronate monooxygenase activity"/>
    <property type="evidence" value="ECO:0007669"/>
    <property type="project" value="InterPro"/>
</dbReference>
<dbReference type="Pfam" id="PF03060">
    <property type="entry name" value="NMO"/>
    <property type="match status" value="1"/>
</dbReference>
<dbReference type="Gene3D" id="3.20.20.70">
    <property type="entry name" value="Aldolase class I"/>
    <property type="match status" value="1"/>
</dbReference>
<dbReference type="RefSeq" id="WP_158281462.1">
    <property type="nucleotide sequence ID" value="NZ_QGDO01000003.1"/>
</dbReference>
<keyword evidence="4" id="KW-0560">Oxidoreductase</keyword>
<dbReference type="SUPFAM" id="SSF51412">
    <property type="entry name" value="Inosine monophosphate dehydrogenase (IMPDH)"/>
    <property type="match status" value="1"/>
</dbReference>
<keyword evidence="5 6" id="KW-0503">Monooxygenase</keyword>
<keyword evidence="7" id="KW-1185">Reference proteome</keyword>